<feature type="compositionally biased region" description="Basic and acidic residues" evidence="1">
    <location>
        <begin position="149"/>
        <end position="177"/>
    </location>
</feature>
<comment type="caution">
    <text evidence="2">The sequence shown here is derived from an EMBL/GenBank/DDBJ whole genome shotgun (WGS) entry which is preliminary data.</text>
</comment>
<accession>A0A7D9M983</accession>
<evidence type="ECO:0000256" key="1">
    <source>
        <dbReference type="SAM" id="MobiDB-lite"/>
    </source>
</evidence>
<feature type="region of interest" description="Disordered" evidence="1">
    <location>
        <begin position="126"/>
        <end position="177"/>
    </location>
</feature>
<evidence type="ECO:0000313" key="3">
    <source>
        <dbReference type="Proteomes" id="UP001152795"/>
    </source>
</evidence>
<feature type="non-terminal residue" evidence="2">
    <location>
        <position position="1"/>
    </location>
</feature>
<gene>
    <name evidence="2" type="ORF">PACLA_8A062957</name>
</gene>
<dbReference type="AlphaFoldDB" id="A0A7D9M983"/>
<dbReference type="EMBL" id="CACRXK020034014">
    <property type="protein sequence ID" value="CAB4044118.1"/>
    <property type="molecule type" value="Genomic_DNA"/>
</dbReference>
<reference evidence="2" key="1">
    <citation type="submission" date="2020-04" db="EMBL/GenBank/DDBJ databases">
        <authorList>
            <person name="Alioto T."/>
            <person name="Alioto T."/>
            <person name="Gomez Garrido J."/>
        </authorList>
    </citation>
    <scope>NUCLEOTIDE SEQUENCE</scope>
    <source>
        <strain evidence="2">A484AB</strain>
    </source>
</reference>
<feature type="compositionally biased region" description="Basic and acidic residues" evidence="1">
    <location>
        <begin position="38"/>
        <end position="52"/>
    </location>
</feature>
<protein>
    <submittedName>
        <fullName evidence="2">Uncharacterized protein</fullName>
    </submittedName>
</protein>
<feature type="compositionally biased region" description="Polar residues" evidence="1">
    <location>
        <begin position="128"/>
        <end position="144"/>
    </location>
</feature>
<keyword evidence="3" id="KW-1185">Reference proteome</keyword>
<organism evidence="2 3">
    <name type="scientific">Paramuricea clavata</name>
    <name type="common">Red gorgonian</name>
    <name type="synonym">Violescent sea-whip</name>
    <dbReference type="NCBI Taxonomy" id="317549"/>
    <lineage>
        <taxon>Eukaryota</taxon>
        <taxon>Metazoa</taxon>
        <taxon>Cnidaria</taxon>
        <taxon>Anthozoa</taxon>
        <taxon>Octocorallia</taxon>
        <taxon>Malacalcyonacea</taxon>
        <taxon>Plexauridae</taxon>
        <taxon>Paramuricea</taxon>
    </lineage>
</organism>
<evidence type="ECO:0000313" key="2">
    <source>
        <dbReference type="EMBL" id="CAB4044118.1"/>
    </source>
</evidence>
<name>A0A7D9M983_PARCT</name>
<sequence length="177" mass="19655">MDAIGKASINELDFRTQLGTQCDSDVAATHRPERRRRYSEGATRRPTRHDVPSSDGIVDASYCDPRRESIREGTYSIVNAESARNGAKSDDTRIPSQIKREGRASVTKHVNGKRTALQNGCRMDDESSFNQFGQRGTSQSNYKSIQVKDSGHVVSDEQRKMAESKCTKTEVVKAGKT</sequence>
<dbReference type="Proteomes" id="UP001152795">
    <property type="component" value="Unassembled WGS sequence"/>
</dbReference>
<proteinExistence type="predicted"/>
<feature type="region of interest" description="Disordered" evidence="1">
    <location>
        <begin position="1"/>
        <end position="60"/>
    </location>
</feature>